<name>A0ABW3NPE2_9FLAO</name>
<accession>A0ABW3NPE2</accession>
<dbReference type="Proteomes" id="UP001597131">
    <property type="component" value="Unassembled WGS sequence"/>
</dbReference>
<evidence type="ECO:0000313" key="1">
    <source>
        <dbReference type="EMBL" id="MFD1094569.1"/>
    </source>
</evidence>
<dbReference type="Gene3D" id="2.60.40.2030">
    <property type="match status" value="3"/>
</dbReference>
<sequence>MEHLRQLLNLFYPVKSDISEKKMMNYRRIILPVLLLVILPLFIGCGEDDSLEDVGETKVSFSDETYRVAESSEEGIRIPVGLDSPYHTGGSVQVNIEGGVFGEDYVVDKQSSTFNITFAETSVLEFFTITPIDDDRLNTDVELEITLSNPTGSLMLGDKSFLQVILLDDEERLTAEVGFDPLEYEVEENEELEVDLAFSNLSTDGGSITIVGGSGDAVYGEDYTFEGANEDGELTLSVDEYGDAAAFTVISLDNDDYEDDKTFQIQILETTGGLNINSENSIATVTILEDDPSPFTTIGFDASSTSSADESAGEVTIDFSLSQPLENAASIAVNVGSSSTATLGDDFAFAGGATDQPYMVNLDAGAESGSISLMLTDDDAEEGDETIVLDIASVTGDLEIDSNSSSFTFNIQDNEGGGSGTSDVYLETFENSSADATIQDPYGFVTEVLSATTVANPESSTFSLNNASGKFADADDVSASSDWGAQIGYVNKDDGETSTGIIDNVLISPAISSATASAYELIYDIAYAKPNSTAVVEVYYSTDSDGTSFSNGTWTMVDSVDESNIGTDRNAFARRTVNIPVSGEFYIAFRIKATIDSTGSDNEGTRWRIDNIRVNQN</sequence>
<dbReference type="RefSeq" id="WP_380742517.1">
    <property type="nucleotide sequence ID" value="NZ_JBHTLI010000001.1"/>
</dbReference>
<dbReference type="SUPFAM" id="SSF141072">
    <property type="entry name" value="CalX-like"/>
    <property type="match status" value="3"/>
</dbReference>
<gene>
    <name evidence="1" type="ORF">ACFQ3Q_02305</name>
</gene>
<keyword evidence="2" id="KW-1185">Reference proteome</keyword>
<comment type="caution">
    <text evidence="1">The sequence shown here is derived from an EMBL/GenBank/DDBJ whole genome shotgun (WGS) entry which is preliminary data.</text>
</comment>
<protein>
    <recommendedName>
        <fullName evidence="3">Calx-beta domain-containing protein</fullName>
    </recommendedName>
</protein>
<evidence type="ECO:0008006" key="3">
    <source>
        <dbReference type="Google" id="ProtNLM"/>
    </source>
</evidence>
<dbReference type="EMBL" id="JBHTLI010000001">
    <property type="protein sequence ID" value="MFD1094569.1"/>
    <property type="molecule type" value="Genomic_DNA"/>
</dbReference>
<dbReference type="InterPro" id="IPR038081">
    <property type="entry name" value="CalX-like_sf"/>
</dbReference>
<evidence type="ECO:0000313" key="2">
    <source>
        <dbReference type="Proteomes" id="UP001597131"/>
    </source>
</evidence>
<reference evidence="2" key="1">
    <citation type="journal article" date="2019" name="Int. J. Syst. Evol. Microbiol.">
        <title>The Global Catalogue of Microorganisms (GCM) 10K type strain sequencing project: providing services to taxonomists for standard genome sequencing and annotation.</title>
        <authorList>
            <consortium name="The Broad Institute Genomics Platform"/>
            <consortium name="The Broad Institute Genome Sequencing Center for Infectious Disease"/>
            <person name="Wu L."/>
            <person name="Ma J."/>
        </authorList>
    </citation>
    <scope>NUCLEOTIDE SEQUENCE [LARGE SCALE GENOMIC DNA]</scope>
    <source>
        <strain evidence="2">CCUG 64793</strain>
    </source>
</reference>
<organism evidence="1 2">
    <name type="scientific">Salegentibacter chungangensis</name>
    <dbReference type="NCBI Taxonomy" id="1335724"/>
    <lineage>
        <taxon>Bacteria</taxon>
        <taxon>Pseudomonadati</taxon>
        <taxon>Bacteroidota</taxon>
        <taxon>Flavobacteriia</taxon>
        <taxon>Flavobacteriales</taxon>
        <taxon>Flavobacteriaceae</taxon>
        <taxon>Salegentibacter</taxon>
    </lineage>
</organism>
<proteinExistence type="predicted"/>